<dbReference type="EMBL" id="LHQQ01000567">
    <property type="protein sequence ID" value="KOS36228.1"/>
    <property type="molecule type" value="Genomic_DNA"/>
</dbReference>
<dbReference type="AlphaFoldDB" id="A0A0M8NPR1"/>
<proteinExistence type="predicted"/>
<name>A0A0M8NPR1_9EURO</name>
<organism evidence="1 2">
    <name type="scientific">Penicillium nordicum</name>
    <dbReference type="NCBI Taxonomy" id="229535"/>
    <lineage>
        <taxon>Eukaryota</taxon>
        <taxon>Fungi</taxon>
        <taxon>Dikarya</taxon>
        <taxon>Ascomycota</taxon>
        <taxon>Pezizomycotina</taxon>
        <taxon>Eurotiomycetes</taxon>
        <taxon>Eurotiomycetidae</taxon>
        <taxon>Eurotiales</taxon>
        <taxon>Aspergillaceae</taxon>
        <taxon>Penicillium</taxon>
    </lineage>
</organism>
<evidence type="ECO:0000313" key="1">
    <source>
        <dbReference type="EMBL" id="KOS36228.1"/>
    </source>
</evidence>
<sequence>MDVDVTCQVFERKSAFKLEKQRWGEKRRR</sequence>
<protein>
    <submittedName>
        <fullName evidence="1">Uncharacterized protein</fullName>
    </submittedName>
</protein>
<feature type="non-terminal residue" evidence="1">
    <location>
        <position position="29"/>
    </location>
</feature>
<reference evidence="1 2" key="1">
    <citation type="submission" date="2015-08" db="EMBL/GenBank/DDBJ databases">
        <title>Genome sequencing of Penicillium nordicum.</title>
        <authorList>
            <person name="Nguyen H.D."/>
            <person name="Seifert K.A."/>
        </authorList>
    </citation>
    <scope>NUCLEOTIDE SEQUENCE [LARGE SCALE GENOMIC DNA]</scope>
    <source>
        <strain evidence="1 2">DAOMC 185683</strain>
    </source>
</reference>
<dbReference type="Proteomes" id="UP000037696">
    <property type="component" value="Unassembled WGS sequence"/>
</dbReference>
<accession>A0A0M8NPR1</accession>
<evidence type="ECO:0000313" key="2">
    <source>
        <dbReference type="Proteomes" id="UP000037696"/>
    </source>
</evidence>
<gene>
    <name evidence="1" type="ORF">ACN38_g13047</name>
</gene>
<comment type="caution">
    <text evidence="1">The sequence shown here is derived from an EMBL/GenBank/DDBJ whole genome shotgun (WGS) entry which is preliminary data.</text>
</comment>
<keyword evidence="2" id="KW-1185">Reference proteome</keyword>